<protein>
    <recommendedName>
        <fullName evidence="3">MSV199 domain-containing protein</fullName>
    </recommendedName>
</protein>
<accession>A0A6C0LJL8</accession>
<evidence type="ECO:0000256" key="1">
    <source>
        <dbReference type="SAM" id="Coils"/>
    </source>
</evidence>
<reference evidence="2" key="1">
    <citation type="journal article" date="2020" name="Nature">
        <title>Giant virus diversity and host interactions through global metagenomics.</title>
        <authorList>
            <person name="Schulz F."/>
            <person name="Roux S."/>
            <person name="Paez-Espino D."/>
            <person name="Jungbluth S."/>
            <person name="Walsh D.A."/>
            <person name="Denef V.J."/>
            <person name="McMahon K.D."/>
            <person name="Konstantinidis K.T."/>
            <person name="Eloe-Fadrosh E.A."/>
            <person name="Kyrpides N.C."/>
            <person name="Woyke T."/>
        </authorList>
    </citation>
    <scope>NUCLEOTIDE SEQUENCE</scope>
    <source>
        <strain evidence="2">GVMAG-M-3300027892-73</strain>
    </source>
</reference>
<dbReference type="AlphaFoldDB" id="A0A6C0LJL8"/>
<organism evidence="2">
    <name type="scientific">viral metagenome</name>
    <dbReference type="NCBI Taxonomy" id="1070528"/>
    <lineage>
        <taxon>unclassified sequences</taxon>
        <taxon>metagenomes</taxon>
        <taxon>organismal metagenomes</taxon>
    </lineage>
</organism>
<name>A0A6C0LJL8_9ZZZZ</name>
<dbReference type="InterPro" id="IPR003647">
    <property type="entry name" value="Intron_nuc_1_rpt"/>
</dbReference>
<evidence type="ECO:0000313" key="2">
    <source>
        <dbReference type="EMBL" id="QHU31126.1"/>
    </source>
</evidence>
<keyword evidence="1" id="KW-0175">Coiled coil</keyword>
<sequence>MSVDIVNLIESNPITKLNGNYQSKLIEKVKNRFTEYEQQMFIASFYCYLNCDYNNDFVIDLDNIWKWLGFSQKVNAKTLLEKQFTSNVDFTQSLLLQQKQTTNTKGGQNKEIFMLNINTFKKFCLKAGTKKADEIHDYFIKLENLLQEILYEETDELKQQLLQVEDQKAKEYETKLEKQKVIEREKVLLKEYGTIGSIFYVIKVKTYENKQYVIKVGESRRGITDRYKEHKSKYEECLLIDCFTVNKSKDFETFIKEHDLIRPNKVKTLPGHEAEMELFLIGKHLSYQTLLNIITNNIKYFNNNDTGKLQLENEQLKLMLEMKSTNNENVLIQELIKTIKHLSHKVDAVEKSNKEILHKFNSQETKVVTGFSEPLSTIGPRLQKINPETLGLIKFYESVSEVMKENSSIKRPSINKAVVENTVYCGYRWLLVDRELDPNVIHNIIPTKQTKIQNLGYIAQINQEQTAIVNVFLDRKTAAHFNGYDSSSALDIPVKKSTLSQGYYYKIYTDCDLTFREKFEEKINGSPLLYKNGVGQYDLQQNLIREFSCKYDCIKTLLMSDKTLAKALTKNIPYNGFYFKEIGSKLKCV</sequence>
<feature type="coiled-coil region" evidence="1">
    <location>
        <begin position="308"/>
        <end position="352"/>
    </location>
</feature>
<dbReference type="EMBL" id="MN740524">
    <property type="protein sequence ID" value="QHU31126.1"/>
    <property type="molecule type" value="Genomic_DNA"/>
</dbReference>
<proteinExistence type="predicted"/>
<dbReference type="SMART" id="SM00497">
    <property type="entry name" value="IENR1"/>
    <property type="match status" value="1"/>
</dbReference>
<evidence type="ECO:0008006" key="3">
    <source>
        <dbReference type="Google" id="ProtNLM"/>
    </source>
</evidence>